<sequence>MSPHTGSLYYNYKGINSIVPMAVLYINLKFIVIDLGAYGRQSDGVTFTNSRFGQALENGLLCLPPPQRLPNDTTIAPHVFVGDEAFQLRSDFPRPYPRNRLEDDENIQLSPEPRKVI</sequence>
<evidence type="ECO:0000259" key="4">
    <source>
        <dbReference type="Pfam" id="PF13359"/>
    </source>
</evidence>
<comment type="caution">
    <text evidence="5">The sequence shown here is derived from an EMBL/GenBank/DDBJ whole genome shotgun (WGS) entry which is preliminary data.</text>
</comment>
<gene>
    <name evidence="5" type="ORF">HPB52_000472</name>
</gene>
<comment type="cofactor">
    <cofactor evidence="1">
        <name>a divalent metal cation</name>
        <dbReference type="ChEBI" id="CHEBI:60240"/>
    </cofactor>
</comment>
<dbReference type="EMBL" id="JABSTV010001250">
    <property type="protein sequence ID" value="KAH7955354.1"/>
    <property type="molecule type" value="Genomic_DNA"/>
</dbReference>
<evidence type="ECO:0000256" key="3">
    <source>
        <dbReference type="SAM" id="MobiDB-lite"/>
    </source>
</evidence>
<proteinExistence type="predicted"/>
<organism evidence="5 6">
    <name type="scientific">Rhipicephalus sanguineus</name>
    <name type="common">Brown dog tick</name>
    <name type="synonym">Ixodes sanguineus</name>
    <dbReference type="NCBI Taxonomy" id="34632"/>
    <lineage>
        <taxon>Eukaryota</taxon>
        <taxon>Metazoa</taxon>
        <taxon>Ecdysozoa</taxon>
        <taxon>Arthropoda</taxon>
        <taxon>Chelicerata</taxon>
        <taxon>Arachnida</taxon>
        <taxon>Acari</taxon>
        <taxon>Parasitiformes</taxon>
        <taxon>Ixodida</taxon>
        <taxon>Ixodoidea</taxon>
        <taxon>Ixodidae</taxon>
        <taxon>Rhipicephalinae</taxon>
        <taxon>Rhipicephalus</taxon>
        <taxon>Rhipicephalus</taxon>
    </lineage>
</organism>
<dbReference type="GO" id="GO:0046872">
    <property type="term" value="F:metal ion binding"/>
    <property type="evidence" value="ECO:0007669"/>
    <property type="project" value="UniProtKB-KW"/>
</dbReference>
<feature type="domain" description="DDE Tnp4" evidence="4">
    <location>
        <begin position="5"/>
        <end position="105"/>
    </location>
</feature>
<dbReference type="Pfam" id="PF13359">
    <property type="entry name" value="DDE_Tnp_4"/>
    <property type="match status" value="1"/>
</dbReference>
<evidence type="ECO:0000256" key="1">
    <source>
        <dbReference type="ARBA" id="ARBA00001968"/>
    </source>
</evidence>
<evidence type="ECO:0000256" key="2">
    <source>
        <dbReference type="ARBA" id="ARBA00022723"/>
    </source>
</evidence>
<reference evidence="5" key="1">
    <citation type="journal article" date="2020" name="Cell">
        <title>Large-Scale Comparative Analyses of Tick Genomes Elucidate Their Genetic Diversity and Vector Capacities.</title>
        <authorList>
            <consortium name="Tick Genome and Microbiome Consortium (TIGMIC)"/>
            <person name="Jia N."/>
            <person name="Wang J."/>
            <person name="Shi W."/>
            <person name="Du L."/>
            <person name="Sun Y."/>
            <person name="Zhan W."/>
            <person name="Jiang J.F."/>
            <person name="Wang Q."/>
            <person name="Zhang B."/>
            <person name="Ji P."/>
            <person name="Bell-Sakyi L."/>
            <person name="Cui X.M."/>
            <person name="Yuan T.T."/>
            <person name="Jiang B.G."/>
            <person name="Yang W.F."/>
            <person name="Lam T.T."/>
            <person name="Chang Q.C."/>
            <person name="Ding S.J."/>
            <person name="Wang X.J."/>
            <person name="Zhu J.G."/>
            <person name="Ruan X.D."/>
            <person name="Zhao L."/>
            <person name="Wei J.T."/>
            <person name="Ye R.Z."/>
            <person name="Que T.C."/>
            <person name="Du C.H."/>
            <person name="Zhou Y.H."/>
            <person name="Cheng J.X."/>
            <person name="Dai P.F."/>
            <person name="Guo W.B."/>
            <person name="Han X.H."/>
            <person name="Huang E.J."/>
            <person name="Li L.F."/>
            <person name="Wei W."/>
            <person name="Gao Y.C."/>
            <person name="Liu J.Z."/>
            <person name="Shao H.Z."/>
            <person name="Wang X."/>
            <person name="Wang C.C."/>
            <person name="Yang T.C."/>
            <person name="Huo Q.B."/>
            <person name="Li W."/>
            <person name="Chen H.Y."/>
            <person name="Chen S.E."/>
            <person name="Zhou L.G."/>
            <person name="Ni X.B."/>
            <person name="Tian J.H."/>
            <person name="Sheng Y."/>
            <person name="Liu T."/>
            <person name="Pan Y.S."/>
            <person name="Xia L.Y."/>
            <person name="Li J."/>
            <person name="Zhao F."/>
            <person name="Cao W.C."/>
        </authorList>
    </citation>
    <scope>NUCLEOTIDE SEQUENCE</scope>
    <source>
        <strain evidence="5">Rsan-2018</strain>
    </source>
</reference>
<evidence type="ECO:0000313" key="6">
    <source>
        <dbReference type="Proteomes" id="UP000821837"/>
    </source>
</evidence>
<protein>
    <recommendedName>
        <fullName evidence="4">DDE Tnp4 domain-containing protein</fullName>
    </recommendedName>
</protein>
<dbReference type="AlphaFoldDB" id="A0A9D4SX57"/>
<reference evidence="5" key="2">
    <citation type="submission" date="2021-09" db="EMBL/GenBank/DDBJ databases">
        <authorList>
            <person name="Jia N."/>
            <person name="Wang J."/>
            <person name="Shi W."/>
            <person name="Du L."/>
            <person name="Sun Y."/>
            <person name="Zhan W."/>
            <person name="Jiang J."/>
            <person name="Wang Q."/>
            <person name="Zhang B."/>
            <person name="Ji P."/>
            <person name="Sakyi L.B."/>
            <person name="Cui X."/>
            <person name="Yuan T."/>
            <person name="Jiang B."/>
            <person name="Yang W."/>
            <person name="Lam T.T.-Y."/>
            <person name="Chang Q."/>
            <person name="Ding S."/>
            <person name="Wang X."/>
            <person name="Zhu J."/>
            <person name="Ruan X."/>
            <person name="Zhao L."/>
            <person name="Wei J."/>
            <person name="Que T."/>
            <person name="Du C."/>
            <person name="Cheng J."/>
            <person name="Dai P."/>
            <person name="Han X."/>
            <person name="Huang E."/>
            <person name="Gao Y."/>
            <person name="Liu J."/>
            <person name="Shao H."/>
            <person name="Ye R."/>
            <person name="Li L."/>
            <person name="Wei W."/>
            <person name="Wang X."/>
            <person name="Wang C."/>
            <person name="Huo Q."/>
            <person name="Li W."/>
            <person name="Guo W."/>
            <person name="Chen H."/>
            <person name="Chen S."/>
            <person name="Zhou L."/>
            <person name="Zhou L."/>
            <person name="Ni X."/>
            <person name="Tian J."/>
            <person name="Zhou Y."/>
            <person name="Sheng Y."/>
            <person name="Liu T."/>
            <person name="Pan Y."/>
            <person name="Xia L."/>
            <person name="Li J."/>
            <person name="Zhao F."/>
            <person name="Cao W."/>
        </authorList>
    </citation>
    <scope>NUCLEOTIDE SEQUENCE</scope>
    <source>
        <strain evidence="5">Rsan-2018</strain>
        <tissue evidence="5">Larvae</tissue>
    </source>
</reference>
<name>A0A9D4SX57_RHISA</name>
<dbReference type="Proteomes" id="UP000821837">
    <property type="component" value="Unassembled WGS sequence"/>
</dbReference>
<accession>A0A9D4SX57</accession>
<evidence type="ECO:0000313" key="5">
    <source>
        <dbReference type="EMBL" id="KAH7955354.1"/>
    </source>
</evidence>
<feature type="region of interest" description="Disordered" evidence="3">
    <location>
        <begin position="91"/>
        <end position="117"/>
    </location>
</feature>
<dbReference type="VEuPathDB" id="VectorBase:RSAN_047088"/>
<keyword evidence="2" id="KW-0479">Metal-binding</keyword>
<keyword evidence="6" id="KW-1185">Reference proteome</keyword>
<dbReference type="InterPro" id="IPR027806">
    <property type="entry name" value="HARBI1_dom"/>
</dbReference>